<feature type="compositionally biased region" description="Basic and acidic residues" evidence="1">
    <location>
        <begin position="64"/>
        <end position="76"/>
    </location>
</feature>
<feature type="region of interest" description="Disordered" evidence="1">
    <location>
        <begin position="364"/>
        <end position="428"/>
    </location>
</feature>
<name>A0ABQ0GG07_9PEZI</name>
<organism evidence="2 3">
    <name type="scientific">Madurella fahalii</name>
    <dbReference type="NCBI Taxonomy" id="1157608"/>
    <lineage>
        <taxon>Eukaryota</taxon>
        <taxon>Fungi</taxon>
        <taxon>Dikarya</taxon>
        <taxon>Ascomycota</taxon>
        <taxon>Pezizomycotina</taxon>
        <taxon>Sordariomycetes</taxon>
        <taxon>Sordariomycetidae</taxon>
        <taxon>Sordariales</taxon>
        <taxon>Sordariales incertae sedis</taxon>
        <taxon>Madurella</taxon>
    </lineage>
</organism>
<feature type="region of interest" description="Disordered" evidence="1">
    <location>
        <begin position="32"/>
        <end position="148"/>
    </location>
</feature>
<gene>
    <name evidence="2" type="ORF">MFIFM68171_06910</name>
</gene>
<evidence type="ECO:0000313" key="3">
    <source>
        <dbReference type="Proteomes" id="UP001628179"/>
    </source>
</evidence>
<feature type="compositionally biased region" description="Acidic residues" evidence="1">
    <location>
        <begin position="209"/>
        <end position="225"/>
    </location>
</feature>
<proteinExistence type="predicted"/>
<feature type="compositionally biased region" description="Polar residues" evidence="1">
    <location>
        <begin position="36"/>
        <end position="63"/>
    </location>
</feature>
<evidence type="ECO:0000256" key="1">
    <source>
        <dbReference type="SAM" id="MobiDB-lite"/>
    </source>
</evidence>
<keyword evidence="3" id="KW-1185">Reference proteome</keyword>
<dbReference type="RefSeq" id="XP_070918431.1">
    <property type="nucleotide sequence ID" value="XM_071062330.1"/>
</dbReference>
<feature type="compositionally biased region" description="Low complexity" evidence="1">
    <location>
        <begin position="78"/>
        <end position="119"/>
    </location>
</feature>
<feature type="region of interest" description="Disordered" evidence="1">
    <location>
        <begin position="209"/>
        <end position="275"/>
    </location>
</feature>
<dbReference type="Proteomes" id="UP001628179">
    <property type="component" value="Unassembled WGS sequence"/>
</dbReference>
<feature type="compositionally biased region" description="Acidic residues" evidence="1">
    <location>
        <begin position="406"/>
        <end position="415"/>
    </location>
</feature>
<dbReference type="EMBL" id="BAAFSV010000003">
    <property type="protein sequence ID" value="GAB1316700.1"/>
    <property type="molecule type" value="Genomic_DNA"/>
</dbReference>
<feature type="compositionally biased region" description="Basic and acidic residues" evidence="1">
    <location>
        <begin position="391"/>
        <end position="405"/>
    </location>
</feature>
<evidence type="ECO:0000313" key="2">
    <source>
        <dbReference type="EMBL" id="GAB1316700.1"/>
    </source>
</evidence>
<reference evidence="2 3" key="1">
    <citation type="submission" date="2024-09" db="EMBL/GenBank/DDBJ databases">
        <title>Itraconazole resistance in Madurella fahalii resulting from another homologue of gene encoding cytochrome P450 14-alpha sterol demethylase (CYP51).</title>
        <authorList>
            <person name="Yoshioka I."/>
            <person name="Fahal A.H."/>
            <person name="Kaneko S."/>
            <person name="Yaguchi T."/>
        </authorList>
    </citation>
    <scope>NUCLEOTIDE SEQUENCE [LARGE SCALE GENOMIC DNA]</scope>
    <source>
        <strain evidence="2 3">IFM 68171</strain>
    </source>
</reference>
<protein>
    <submittedName>
        <fullName evidence="2">Uncharacterized protein</fullName>
    </submittedName>
</protein>
<sequence length="428" mass="46573">MEALKNLISNVPDWLQKLDELNGKIEQRQIELAQLTEASKPSSPEGNTSGAAKSIRNKGSTESLKPRDEPEAHPRDPTPQAEADAAETAAAAAAGAAAAKATAEQPAPSSPAESQSPSALQRQTNQVRAAGQARARATLRKRQRTDSVISAEGGAPKYRTRSMIIVYYDSYVQNFFEGLVKFVSASRNMMRKAKMAAKVAQIKRLAELEMPDDDDDDDDDNDNGADGDTKAANPPAVLGTTSTAPTPAVSASLAGNGTIEPTLPYVSTRQMGRGPPAMMMRSSRAIYMRARARGSYLSGGLGPDGKPQEGDIYDDLDKGLEYVQSMCEHAAHQFLRDGDCGEEVANIQRRLRETKELADKEMERVRKEQPEALNTPVEEQIRGRSYRPQSMRKDTASAKDAKQELEADNAAEDTEEPKLVYKSTRMMT</sequence>
<dbReference type="GeneID" id="98177653"/>
<comment type="caution">
    <text evidence="2">The sequence shown here is derived from an EMBL/GenBank/DDBJ whole genome shotgun (WGS) entry which is preliminary data.</text>
</comment>
<accession>A0ABQ0GG07</accession>
<feature type="compositionally biased region" description="Low complexity" evidence="1">
    <location>
        <begin position="240"/>
        <end position="254"/>
    </location>
</feature>